<dbReference type="PANTHER" id="PTHR24282">
    <property type="entry name" value="CYTOCHROME P450 FAMILY MEMBER"/>
    <property type="match status" value="1"/>
</dbReference>
<evidence type="ECO:0000256" key="6">
    <source>
        <dbReference type="ARBA" id="ARBA00022989"/>
    </source>
</evidence>
<dbReference type="GO" id="GO:0016705">
    <property type="term" value="F:oxidoreductase activity, acting on paired donors, with incorporation or reduction of molecular oxygen"/>
    <property type="evidence" value="ECO:0007669"/>
    <property type="project" value="InterPro"/>
</dbReference>
<comment type="subcellular location">
    <subcellularLocation>
        <location evidence="1">Membrane</location>
        <topology evidence="1">Single-pass membrane protein</topology>
    </subcellularLocation>
</comment>
<keyword evidence="10 13" id="KW-0472">Membrane</keyword>
<dbReference type="GO" id="GO:0020037">
    <property type="term" value="F:heme binding"/>
    <property type="evidence" value="ECO:0007669"/>
    <property type="project" value="InterPro"/>
</dbReference>
<protein>
    <recommendedName>
        <fullName evidence="16">Cytochrome P450</fullName>
    </recommendedName>
</protein>
<dbReference type="InterPro" id="IPR001128">
    <property type="entry name" value="Cyt_P450"/>
</dbReference>
<comment type="cofactor">
    <cofactor evidence="11">
        <name>heme</name>
        <dbReference type="ChEBI" id="CHEBI:30413"/>
    </cofactor>
</comment>
<evidence type="ECO:0000256" key="11">
    <source>
        <dbReference type="PIRSR" id="PIRSR602401-1"/>
    </source>
</evidence>
<keyword evidence="8 11" id="KW-0408">Iron</keyword>
<dbReference type="GO" id="GO:0010268">
    <property type="term" value="P:brassinosteroid homeostasis"/>
    <property type="evidence" value="ECO:0007669"/>
    <property type="project" value="UniProtKB-ARBA"/>
</dbReference>
<dbReference type="InterPro" id="IPR036396">
    <property type="entry name" value="Cyt_P450_sf"/>
</dbReference>
<evidence type="ECO:0000256" key="2">
    <source>
        <dbReference type="ARBA" id="ARBA00010617"/>
    </source>
</evidence>
<dbReference type="GO" id="GO:0016131">
    <property type="term" value="P:brassinosteroid metabolic process"/>
    <property type="evidence" value="ECO:0007669"/>
    <property type="project" value="UniProtKB-ARBA"/>
</dbReference>
<dbReference type="InterPro" id="IPR002401">
    <property type="entry name" value="Cyt_P450_E_grp-I"/>
</dbReference>
<keyword evidence="15" id="KW-1185">Reference proteome</keyword>
<keyword evidence="9 12" id="KW-0503">Monooxygenase</keyword>
<dbReference type="FunFam" id="1.10.630.10:FF:000029">
    <property type="entry name" value="Cytochrome P450 734A1"/>
    <property type="match status" value="1"/>
</dbReference>
<keyword evidence="3 11" id="KW-0349">Heme</keyword>
<keyword evidence="4 13" id="KW-0812">Transmembrane</keyword>
<dbReference type="GO" id="GO:0005506">
    <property type="term" value="F:iron ion binding"/>
    <property type="evidence" value="ECO:0007669"/>
    <property type="project" value="InterPro"/>
</dbReference>
<feature type="transmembrane region" description="Helical" evidence="13">
    <location>
        <begin position="12"/>
        <end position="35"/>
    </location>
</feature>
<reference evidence="14" key="1">
    <citation type="submission" date="2020-10" db="EMBL/GenBank/DDBJ databases">
        <authorList>
            <person name="Han B."/>
            <person name="Lu T."/>
            <person name="Zhao Q."/>
            <person name="Huang X."/>
            <person name="Zhao Y."/>
        </authorList>
    </citation>
    <scope>NUCLEOTIDE SEQUENCE</scope>
</reference>
<dbReference type="InterPro" id="IPR017972">
    <property type="entry name" value="Cyt_P450_CS"/>
</dbReference>
<dbReference type="Proteomes" id="UP000604825">
    <property type="component" value="Unassembled WGS sequence"/>
</dbReference>
<sequence length="531" mass="60084">MVLEASFAATASVPWIILLGGLTSLVLLWQAGRLLHQLWWQPRRLERALRAQGIHGTSYQFPTGDLKEYGRLAKEAWSKPLPLRCHDIAQRVTPFVHQLVQEHGKTSMSWFGPSPKVTIVDPELAKDVLSNKFGHFEKLKFPALSKMLGDGVASHEGEKWVKHRRILNPAFHLEKLKRMLPAFSACCEELVSRWAESLGSDGSCELDVWPELQNLTGDVISRTAFSSSYHEGRRIFQLQAEQASLVMTNIRKIMIPGYMSLPTANNRKMRRNNKEVESILRDIIGKRIQAMKQGESTKDDLLGLLLETNMKDTDGDNSQSTGMGMTIQDVIEECKVFYFAGMETTSVLLTWTMVVLSMHPEWQDRAREEVLGLFGKDKPEYEGLSRLKIVNMILYEVLRLYPPAVVFSRKTYKEMKIGDVSFPAGAFIELPVLFMHHDPDTWGNDVHDFKPERFAEGISKASNGSGAFLPFGWGPRICIGQNFALLEAKMALCMILQRFEFGLALSYTHALYTVMTLHPMHGAQIKLRAIC</sequence>
<keyword evidence="6 13" id="KW-1133">Transmembrane helix</keyword>
<keyword evidence="5 11" id="KW-0479">Metal-binding</keyword>
<keyword evidence="7 12" id="KW-0560">Oxidoreductase</keyword>
<comment type="caution">
    <text evidence="14">The sequence shown here is derived from an EMBL/GenBank/DDBJ whole genome shotgun (WGS) entry which is preliminary data.</text>
</comment>
<accession>A0A811P1V0</accession>
<evidence type="ECO:0000256" key="7">
    <source>
        <dbReference type="ARBA" id="ARBA00023002"/>
    </source>
</evidence>
<feature type="binding site" description="axial binding residue" evidence="11">
    <location>
        <position position="478"/>
    </location>
    <ligand>
        <name>heme</name>
        <dbReference type="ChEBI" id="CHEBI:30413"/>
    </ligand>
    <ligandPart>
        <name>Fe</name>
        <dbReference type="ChEBI" id="CHEBI:18248"/>
    </ligandPart>
</feature>
<gene>
    <name evidence="14" type="ORF">NCGR_LOCUS20950</name>
</gene>
<dbReference type="EMBL" id="CAJGYO010000005">
    <property type="protein sequence ID" value="CAD6230725.1"/>
    <property type="molecule type" value="Genomic_DNA"/>
</dbReference>
<dbReference type="GO" id="GO:0004497">
    <property type="term" value="F:monooxygenase activity"/>
    <property type="evidence" value="ECO:0007669"/>
    <property type="project" value="UniProtKB-KW"/>
</dbReference>
<evidence type="ECO:0000256" key="4">
    <source>
        <dbReference type="ARBA" id="ARBA00022692"/>
    </source>
</evidence>
<dbReference type="OrthoDB" id="1470350at2759"/>
<dbReference type="PANTHER" id="PTHR24282:SF268">
    <property type="entry name" value="CYTOCHROME P450 MONOOXYGENASE"/>
    <property type="match status" value="1"/>
</dbReference>
<evidence type="ECO:0000256" key="3">
    <source>
        <dbReference type="ARBA" id="ARBA00022617"/>
    </source>
</evidence>
<dbReference type="Gene3D" id="1.10.630.10">
    <property type="entry name" value="Cytochrome P450"/>
    <property type="match status" value="1"/>
</dbReference>
<dbReference type="PRINTS" id="PR00385">
    <property type="entry name" value="P450"/>
</dbReference>
<evidence type="ECO:0000313" key="15">
    <source>
        <dbReference type="Proteomes" id="UP000604825"/>
    </source>
</evidence>
<evidence type="ECO:0000256" key="13">
    <source>
        <dbReference type="SAM" id="Phobius"/>
    </source>
</evidence>
<evidence type="ECO:0000256" key="9">
    <source>
        <dbReference type="ARBA" id="ARBA00023033"/>
    </source>
</evidence>
<dbReference type="PROSITE" id="PS00086">
    <property type="entry name" value="CYTOCHROME_P450"/>
    <property type="match status" value="1"/>
</dbReference>
<organism evidence="14 15">
    <name type="scientific">Miscanthus lutarioriparius</name>
    <dbReference type="NCBI Taxonomy" id="422564"/>
    <lineage>
        <taxon>Eukaryota</taxon>
        <taxon>Viridiplantae</taxon>
        <taxon>Streptophyta</taxon>
        <taxon>Embryophyta</taxon>
        <taxon>Tracheophyta</taxon>
        <taxon>Spermatophyta</taxon>
        <taxon>Magnoliopsida</taxon>
        <taxon>Liliopsida</taxon>
        <taxon>Poales</taxon>
        <taxon>Poaceae</taxon>
        <taxon>PACMAD clade</taxon>
        <taxon>Panicoideae</taxon>
        <taxon>Andropogonodae</taxon>
        <taxon>Andropogoneae</taxon>
        <taxon>Saccharinae</taxon>
        <taxon>Miscanthus</taxon>
    </lineage>
</organism>
<evidence type="ECO:0000313" key="14">
    <source>
        <dbReference type="EMBL" id="CAD6230725.1"/>
    </source>
</evidence>
<name>A0A811P1V0_9POAL</name>
<dbReference type="GO" id="GO:0016020">
    <property type="term" value="C:membrane"/>
    <property type="evidence" value="ECO:0007669"/>
    <property type="project" value="UniProtKB-SubCell"/>
</dbReference>
<dbReference type="Pfam" id="PF00067">
    <property type="entry name" value="p450"/>
    <property type="match status" value="1"/>
</dbReference>
<evidence type="ECO:0000256" key="12">
    <source>
        <dbReference type="RuleBase" id="RU000461"/>
    </source>
</evidence>
<proteinExistence type="inferred from homology"/>
<evidence type="ECO:0000256" key="10">
    <source>
        <dbReference type="ARBA" id="ARBA00023136"/>
    </source>
</evidence>
<dbReference type="AlphaFoldDB" id="A0A811P1V0"/>
<evidence type="ECO:0000256" key="8">
    <source>
        <dbReference type="ARBA" id="ARBA00023004"/>
    </source>
</evidence>
<dbReference type="PRINTS" id="PR00463">
    <property type="entry name" value="EP450I"/>
</dbReference>
<comment type="similarity">
    <text evidence="2 12">Belongs to the cytochrome P450 family.</text>
</comment>
<evidence type="ECO:0008006" key="16">
    <source>
        <dbReference type="Google" id="ProtNLM"/>
    </source>
</evidence>
<dbReference type="SUPFAM" id="SSF48264">
    <property type="entry name" value="Cytochrome P450"/>
    <property type="match status" value="1"/>
</dbReference>
<evidence type="ECO:0000256" key="1">
    <source>
        <dbReference type="ARBA" id="ARBA00004167"/>
    </source>
</evidence>
<dbReference type="InterPro" id="IPR050665">
    <property type="entry name" value="Cytochrome_P450_Monooxygen"/>
</dbReference>
<evidence type="ECO:0000256" key="5">
    <source>
        <dbReference type="ARBA" id="ARBA00022723"/>
    </source>
</evidence>